<evidence type="ECO:0000313" key="2">
    <source>
        <dbReference type="Ensembl" id="ENSCINP00000035359.1"/>
    </source>
</evidence>
<reference evidence="2" key="4">
    <citation type="submission" date="2025-09" db="UniProtKB">
        <authorList>
            <consortium name="Ensembl"/>
        </authorList>
    </citation>
    <scope>IDENTIFICATION</scope>
</reference>
<feature type="transmembrane region" description="Helical" evidence="1">
    <location>
        <begin position="17"/>
        <end position="39"/>
    </location>
</feature>
<dbReference type="AlphaFoldDB" id="H2Y0C5"/>
<accession>H2Y0C5</accession>
<dbReference type="HOGENOM" id="CLU_3001572_0_0_1"/>
<reference evidence="3" key="1">
    <citation type="journal article" date="2002" name="Science">
        <title>The draft genome of Ciona intestinalis: insights into chordate and vertebrate origins.</title>
        <authorList>
            <person name="Dehal P."/>
            <person name="Satou Y."/>
            <person name="Campbell R.K."/>
            <person name="Chapman J."/>
            <person name="Degnan B."/>
            <person name="De Tomaso A."/>
            <person name="Davidson B."/>
            <person name="Di Gregorio A."/>
            <person name="Gelpke M."/>
            <person name="Goodstein D.M."/>
            <person name="Harafuji N."/>
            <person name="Hastings K.E."/>
            <person name="Ho I."/>
            <person name="Hotta K."/>
            <person name="Huang W."/>
            <person name="Kawashima T."/>
            <person name="Lemaire P."/>
            <person name="Martinez D."/>
            <person name="Meinertzhagen I.A."/>
            <person name="Necula S."/>
            <person name="Nonaka M."/>
            <person name="Putnam N."/>
            <person name="Rash S."/>
            <person name="Saiga H."/>
            <person name="Satake M."/>
            <person name="Terry A."/>
            <person name="Yamada L."/>
            <person name="Wang H.G."/>
            <person name="Awazu S."/>
            <person name="Azumi K."/>
            <person name="Boore J."/>
            <person name="Branno M."/>
            <person name="Chin-Bow S."/>
            <person name="DeSantis R."/>
            <person name="Doyle S."/>
            <person name="Francino P."/>
            <person name="Keys D.N."/>
            <person name="Haga S."/>
            <person name="Hayashi H."/>
            <person name="Hino K."/>
            <person name="Imai K.S."/>
            <person name="Inaba K."/>
            <person name="Kano S."/>
            <person name="Kobayashi K."/>
            <person name="Kobayashi M."/>
            <person name="Lee B.I."/>
            <person name="Makabe K.W."/>
            <person name="Manohar C."/>
            <person name="Matassi G."/>
            <person name="Medina M."/>
            <person name="Mochizuki Y."/>
            <person name="Mount S."/>
            <person name="Morishita T."/>
            <person name="Miura S."/>
            <person name="Nakayama A."/>
            <person name="Nishizaka S."/>
            <person name="Nomoto H."/>
            <person name="Ohta F."/>
            <person name="Oishi K."/>
            <person name="Rigoutsos I."/>
            <person name="Sano M."/>
            <person name="Sasaki A."/>
            <person name="Sasakura Y."/>
            <person name="Shoguchi E."/>
            <person name="Shin-i T."/>
            <person name="Spagnuolo A."/>
            <person name="Stainier D."/>
            <person name="Suzuki M.M."/>
            <person name="Tassy O."/>
            <person name="Takatori N."/>
            <person name="Tokuoka M."/>
            <person name="Yagi K."/>
            <person name="Yoshizaki F."/>
            <person name="Wada S."/>
            <person name="Zhang C."/>
            <person name="Hyatt P.D."/>
            <person name="Larimer F."/>
            <person name="Detter C."/>
            <person name="Doggett N."/>
            <person name="Glavina T."/>
            <person name="Hawkins T."/>
            <person name="Richardson P."/>
            <person name="Lucas S."/>
            <person name="Kohara Y."/>
            <person name="Levine M."/>
            <person name="Satoh N."/>
            <person name="Rokhsar D.S."/>
        </authorList>
    </citation>
    <scope>NUCLEOTIDE SEQUENCE [LARGE SCALE GENOMIC DNA]</scope>
</reference>
<evidence type="ECO:0000313" key="3">
    <source>
        <dbReference type="Proteomes" id="UP000008144"/>
    </source>
</evidence>
<dbReference type="Ensembl" id="ENSCINT00000032330.1">
    <property type="protein sequence ID" value="ENSCINP00000035359.1"/>
    <property type="gene ID" value="ENSCING00000018556.1"/>
</dbReference>
<organism evidence="2 3">
    <name type="scientific">Ciona intestinalis</name>
    <name type="common">Transparent sea squirt</name>
    <name type="synonym">Ascidia intestinalis</name>
    <dbReference type="NCBI Taxonomy" id="7719"/>
    <lineage>
        <taxon>Eukaryota</taxon>
        <taxon>Metazoa</taxon>
        <taxon>Chordata</taxon>
        <taxon>Tunicata</taxon>
        <taxon>Ascidiacea</taxon>
        <taxon>Phlebobranchia</taxon>
        <taxon>Cionidae</taxon>
        <taxon>Ciona</taxon>
    </lineage>
</organism>
<reference evidence="2" key="3">
    <citation type="submission" date="2025-08" db="UniProtKB">
        <authorList>
            <consortium name="Ensembl"/>
        </authorList>
    </citation>
    <scope>IDENTIFICATION</scope>
</reference>
<name>H2Y0C5_CIOIN</name>
<keyword evidence="3" id="KW-1185">Reference proteome</keyword>
<evidence type="ECO:0000256" key="1">
    <source>
        <dbReference type="SAM" id="Phobius"/>
    </source>
</evidence>
<dbReference type="Proteomes" id="UP000008144">
    <property type="component" value="Chromosome 6"/>
</dbReference>
<reference evidence="2" key="2">
    <citation type="journal article" date="2008" name="Genome Biol.">
        <title>Improved genome assembly and evidence-based global gene model set for the chordate Ciona intestinalis: new insight into intron and operon populations.</title>
        <authorList>
            <person name="Satou Y."/>
            <person name="Mineta K."/>
            <person name="Ogasawara M."/>
            <person name="Sasakura Y."/>
            <person name="Shoguchi E."/>
            <person name="Ueno K."/>
            <person name="Yamada L."/>
            <person name="Matsumoto J."/>
            <person name="Wasserscheid J."/>
            <person name="Dewar K."/>
            <person name="Wiley G.B."/>
            <person name="Macmil S.L."/>
            <person name="Roe B.A."/>
            <person name="Zeller R.W."/>
            <person name="Hastings K.E."/>
            <person name="Lemaire P."/>
            <person name="Lindquist E."/>
            <person name="Endo T."/>
            <person name="Hotta K."/>
            <person name="Inaba K."/>
        </authorList>
    </citation>
    <scope>NUCLEOTIDE SEQUENCE [LARGE SCALE GENOMIC DNA]</scope>
    <source>
        <strain evidence="2">wild type</strain>
    </source>
</reference>
<sequence>SKKVSHLSHPTISYNHILSFLLVLFIHVSSIVFSFWMLIISNKNNLNQLTLVNWFYF</sequence>
<protein>
    <submittedName>
        <fullName evidence="2">Uncharacterized protein</fullName>
    </submittedName>
</protein>
<proteinExistence type="predicted"/>
<keyword evidence="1" id="KW-0812">Transmembrane</keyword>
<dbReference type="InParanoid" id="H2Y0C5"/>
<keyword evidence="1" id="KW-1133">Transmembrane helix</keyword>
<dbReference type="EMBL" id="EAAA01002287">
    <property type="status" value="NOT_ANNOTATED_CDS"/>
    <property type="molecule type" value="Genomic_DNA"/>
</dbReference>
<keyword evidence="1" id="KW-0472">Membrane</keyword>